<accession>A0A0G2G048</accession>
<dbReference type="STRING" id="1214573.A0A0G2G048"/>
<feature type="compositionally biased region" description="Basic and acidic residues" evidence="1">
    <location>
        <begin position="52"/>
        <end position="73"/>
    </location>
</feature>
<dbReference type="EMBL" id="LCUC01000018">
    <property type="protein sequence ID" value="KKY39474.1"/>
    <property type="molecule type" value="Genomic_DNA"/>
</dbReference>
<evidence type="ECO:0000313" key="3">
    <source>
        <dbReference type="Proteomes" id="UP000034680"/>
    </source>
</evidence>
<organism evidence="2 3">
    <name type="scientific">Diaporthe ampelina</name>
    <dbReference type="NCBI Taxonomy" id="1214573"/>
    <lineage>
        <taxon>Eukaryota</taxon>
        <taxon>Fungi</taxon>
        <taxon>Dikarya</taxon>
        <taxon>Ascomycota</taxon>
        <taxon>Pezizomycotina</taxon>
        <taxon>Sordariomycetes</taxon>
        <taxon>Sordariomycetidae</taxon>
        <taxon>Diaporthales</taxon>
        <taxon>Diaporthaceae</taxon>
        <taxon>Diaporthe</taxon>
    </lineage>
</organism>
<sequence>MDDEEPEWSLPRAETDLFNRYMPPNERTNSFPVVPQSDHHENEAVEPLPTHQAEDVLHEIEHESESQEHEYAHTESAMPHTNNALQQDSFWGDDDAEAGFITQGGDLQAPEEEASDARYTEGLPLIDHQDVGEPAQSESSKAQDPFSLDGEGDDFFDQVAAGGNTAEAEEFSPGQLERKSTMQVLNGLDTTGSKGFGGLVEDTLEEEDEDEGRFEPVVQQELPKPTEELVAAEAPDAAGQAQEPRGEDIAAKWSEAFASDDDDGFLLEDEPVADDASGITSPSIRDPSAPSAPKEFKHA</sequence>
<dbReference type="Proteomes" id="UP000034680">
    <property type="component" value="Unassembled WGS sequence"/>
</dbReference>
<feature type="region of interest" description="Disordered" evidence="1">
    <location>
        <begin position="1"/>
        <end position="178"/>
    </location>
</feature>
<feature type="region of interest" description="Disordered" evidence="1">
    <location>
        <begin position="234"/>
        <end position="299"/>
    </location>
</feature>
<comment type="caution">
    <text evidence="2">The sequence shown here is derived from an EMBL/GenBank/DDBJ whole genome shotgun (WGS) entry which is preliminary data.</text>
</comment>
<feature type="compositionally biased region" description="Acidic residues" evidence="1">
    <location>
        <begin position="258"/>
        <end position="273"/>
    </location>
</feature>
<evidence type="ECO:0000313" key="2">
    <source>
        <dbReference type="EMBL" id="KKY39474.1"/>
    </source>
</evidence>
<name>A0A0G2G048_9PEZI</name>
<reference evidence="2 3" key="1">
    <citation type="submission" date="2015-05" db="EMBL/GenBank/DDBJ databases">
        <title>Distinctive expansion of gene families associated with plant cell wall degradation and secondary metabolism in the genomes of grapevine trunk pathogens.</title>
        <authorList>
            <person name="Lawrence D.P."/>
            <person name="Travadon R."/>
            <person name="Rolshausen P.E."/>
            <person name="Baumgartner K."/>
        </authorList>
    </citation>
    <scope>NUCLEOTIDE SEQUENCE [LARGE SCALE GENOMIC DNA]</scope>
    <source>
        <strain evidence="2">DA912</strain>
    </source>
</reference>
<dbReference type="OrthoDB" id="8918678at2759"/>
<gene>
    <name evidence="2" type="ORF">UCDDA912_g00492</name>
</gene>
<keyword evidence="3" id="KW-1185">Reference proteome</keyword>
<feature type="compositionally biased region" description="Polar residues" evidence="1">
    <location>
        <begin position="79"/>
        <end position="89"/>
    </location>
</feature>
<proteinExistence type="predicted"/>
<feature type="compositionally biased region" description="Low complexity" evidence="1">
    <location>
        <begin position="234"/>
        <end position="243"/>
    </location>
</feature>
<dbReference type="AlphaFoldDB" id="A0A0G2G048"/>
<protein>
    <submittedName>
        <fullName evidence="2">Putative copii coat assembly protein sec16</fullName>
    </submittedName>
</protein>
<evidence type="ECO:0000256" key="1">
    <source>
        <dbReference type="SAM" id="MobiDB-lite"/>
    </source>
</evidence>
<reference evidence="2 3" key="2">
    <citation type="submission" date="2015-05" db="EMBL/GenBank/DDBJ databases">
        <authorList>
            <person name="Morales-Cruz A."/>
            <person name="Amrine K.C."/>
            <person name="Cantu D."/>
        </authorList>
    </citation>
    <scope>NUCLEOTIDE SEQUENCE [LARGE SCALE GENOMIC DNA]</scope>
    <source>
        <strain evidence="2">DA912</strain>
    </source>
</reference>